<protein>
    <recommendedName>
        <fullName evidence="5">YbaB/EbfC DNA-binding family protein</fullName>
    </recommendedName>
</protein>
<feature type="compositionally biased region" description="Basic and acidic residues" evidence="2">
    <location>
        <begin position="114"/>
        <end position="124"/>
    </location>
</feature>
<evidence type="ECO:0000313" key="3">
    <source>
        <dbReference type="EMBL" id="GGP52457.1"/>
    </source>
</evidence>
<gene>
    <name evidence="3" type="ORF">GCM10010185_25710</name>
</gene>
<dbReference type="InterPro" id="IPR004401">
    <property type="entry name" value="YbaB/EbfC"/>
</dbReference>
<dbReference type="RefSeq" id="WP_189223465.1">
    <property type="nucleotide sequence ID" value="NZ_BMRG01000004.1"/>
</dbReference>
<dbReference type="AlphaFoldDB" id="A0A918ECT3"/>
<reference evidence="3" key="2">
    <citation type="submission" date="2020-09" db="EMBL/GenBank/DDBJ databases">
        <authorList>
            <person name="Sun Q."/>
            <person name="Ohkuma M."/>
        </authorList>
    </citation>
    <scope>NUCLEOTIDE SEQUENCE</scope>
    <source>
        <strain evidence="3">JCM 3313</strain>
    </source>
</reference>
<name>A0A918ECT3_9PSEU</name>
<evidence type="ECO:0000256" key="2">
    <source>
        <dbReference type="SAM" id="MobiDB-lite"/>
    </source>
</evidence>
<keyword evidence="1" id="KW-0175">Coiled coil</keyword>
<feature type="region of interest" description="Disordered" evidence="2">
    <location>
        <begin position="100"/>
        <end position="145"/>
    </location>
</feature>
<feature type="coiled-coil region" evidence="1">
    <location>
        <begin position="6"/>
        <end position="33"/>
    </location>
</feature>
<dbReference type="Proteomes" id="UP000639606">
    <property type="component" value="Unassembled WGS sequence"/>
</dbReference>
<dbReference type="EMBL" id="BMRG01000004">
    <property type="protein sequence ID" value="GGP52457.1"/>
    <property type="molecule type" value="Genomic_DNA"/>
</dbReference>
<accession>A0A918ECT3</accession>
<evidence type="ECO:0000256" key="1">
    <source>
        <dbReference type="SAM" id="Coils"/>
    </source>
</evidence>
<evidence type="ECO:0000313" key="4">
    <source>
        <dbReference type="Proteomes" id="UP000639606"/>
    </source>
</evidence>
<feature type="compositionally biased region" description="Acidic residues" evidence="2">
    <location>
        <begin position="125"/>
        <end position="145"/>
    </location>
</feature>
<proteinExistence type="predicted"/>
<dbReference type="Pfam" id="PF02575">
    <property type="entry name" value="YbaB_DNA_bd"/>
    <property type="match status" value="1"/>
</dbReference>
<comment type="caution">
    <text evidence="3">The sequence shown here is derived from an EMBL/GenBank/DDBJ whole genome shotgun (WGS) entry which is preliminary data.</text>
</comment>
<keyword evidence="4" id="KW-1185">Reference proteome</keyword>
<sequence length="145" mass="16250">MSRVEEDALERRIEEWSARAAEKVERYQALQRRLSGLAITERGLNGGVEVTVGQSGLVTAMHASDALQVRPSQLVEELMSCMRRAQARLADQVEAVMREEVGDDPESVAAVSESFHRAFPRPEDSEVDDDEQDEEDGEEGYDPMR</sequence>
<reference evidence="3" key="1">
    <citation type="journal article" date="2014" name="Int. J. Syst. Evol. Microbiol.">
        <title>Complete genome sequence of Corynebacterium casei LMG S-19264T (=DSM 44701T), isolated from a smear-ripened cheese.</title>
        <authorList>
            <consortium name="US DOE Joint Genome Institute (JGI-PGF)"/>
            <person name="Walter F."/>
            <person name="Albersmeier A."/>
            <person name="Kalinowski J."/>
            <person name="Ruckert C."/>
        </authorList>
    </citation>
    <scope>NUCLEOTIDE SEQUENCE</scope>
    <source>
        <strain evidence="3">JCM 3313</strain>
    </source>
</reference>
<evidence type="ECO:0008006" key="5">
    <source>
        <dbReference type="Google" id="ProtNLM"/>
    </source>
</evidence>
<dbReference type="GO" id="GO:0003677">
    <property type="term" value="F:DNA binding"/>
    <property type="evidence" value="ECO:0007669"/>
    <property type="project" value="InterPro"/>
</dbReference>
<organism evidence="3 4">
    <name type="scientific">Saccharothrix coeruleofusca</name>
    <dbReference type="NCBI Taxonomy" id="33919"/>
    <lineage>
        <taxon>Bacteria</taxon>
        <taxon>Bacillati</taxon>
        <taxon>Actinomycetota</taxon>
        <taxon>Actinomycetes</taxon>
        <taxon>Pseudonocardiales</taxon>
        <taxon>Pseudonocardiaceae</taxon>
        <taxon>Saccharothrix</taxon>
    </lineage>
</organism>